<evidence type="ECO:0000313" key="2">
    <source>
        <dbReference type="EMBL" id="RAL13670.1"/>
    </source>
</evidence>
<dbReference type="Proteomes" id="UP000248961">
    <property type="component" value="Unassembled WGS sequence"/>
</dbReference>
<feature type="compositionally biased region" description="Low complexity" evidence="1">
    <location>
        <begin position="202"/>
        <end position="216"/>
    </location>
</feature>
<proteinExistence type="predicted"/>
<protein>
    <submittedName>
        <fullName evidence="2">Uncharacterized protein</fullName>
    </submittedName>
</protein>
<feature type="compositionally biased region" description="Low complexity" evidence="1">
    <location>
        <begin position="239"/>
        <end position="264"/>
    </location>
</feature>
<feature type="compositionally biased region" description="Basic residues" evidence="1">
    <location>
        <begin position="192"/>
        <end position="201"/>
    </location>
</feature>
<feature type="compositionally biased region" description="Low complexity" evidence="1">
    <location>
        <begin position="415"/>
        <end position="436"/>
    </location>
</feature>
<dbReference type="RefSeq" id="XP_025552824.1">
    <property type="nucleotide sequence ID" value="XM_025698879.1"/>
</dbReference>
<organism evidence="2 3">
    <name type="scientific">Aspergillus homomorphus (strain CBS 101889)</name>
    <dbReference type="NCBI Taxonomy" id="1450537"/>
    <lineage>
        <taxon>Eukaryota</taxon>
        <taxon>Fungi</taxon>
        <taxon>Dikarya</taxon>
        <taxon>Ascomycota</taxon>
        <taxon>Pezizomycotina</taxon>
        <taxon>Eurotiomycetes</taxon>
        <taxon>Eurotiomycetidae</taxon>
        <taxon>Eurotiales</taxon>
        <taxon>Aspergillaceae</taxon>
        <taxon>Aspergillus</taxon>
        <taxon>Aspergillus subgen. Circumdati</taxon>
    </lineage>
</organism>
<feature type="compositionally biased region" description="Basic and acidic residues" evidence="1">
    <location>
        <begin position="356"/>
        <end position="370"/>
    </location>
</feature>
<feature type="region of interest" description="Disordered" evidence="1">
    <location>
        <begin position="1"/>
        <end position="43"/>
    </location>
</feature>
<feature type="compositionally biased region" description="Pro residues" evidence="1">
    <location>
        <begin position="373"/>
        <end position="384"/>
    </location>
</feature>
<dbReference type="GeneID" id="37203168"/>
<gene>
    <name evidence="2" type="ORF">BO97DRAFT_449743</name>
</gene>
<feature type="region of interest" description="Disordered" evidence="1">
    <location>
        <begin position="155"/>
        <end position="268"/>
    </location>
</feature>
<evidence type="ECO:0000313" key="3">
    <source>
        <dbReference type="Proteomes" id="UP000248961"/>
    </source>
</evidence>
<dbReference type="OrthoDB" id="3557758at2759"/>
<accession>A0A395I0S4</accession>
<feature type="compositionally biased region" description="Polar residues" evidence="1">
    <location>
        <begin position="333"/>
        <end position="342"/>
    </location>
</feature>
<reference evidence="2 3" key="1">
    <citation type="submission" date="2018-02" db="EMBL/GenBank/DDBJ databases">
        <title>The genomes of Aspergillus section Nigri reveals drivers in fungal speciation.</title>
        <authorList>
            <consortium name="DOE Joint Genome Institute"/>
            <person name="Vesth T.C."/>
            <person name="Nybo J."/>
            <person name="Theobald S."/>
            <person name="Brandl J."/>
            <person name="Frisvad J.C."/>
            <person name="Nielsen K.F."/>
            <person name="Lyhne E.K."/>
            <person name="Kogle M.E."/>
            <person name="Kuo A."/>
            <person name="Riley R."/>
            <person name="Clum A."/>
            <person name="Nolan M."/>
            <person name="Lipzen A."/>
            <person name="Salamov A."/>
            <person name="Henrissat B."/>
            <person name="Wiebenga A."/>
            <person name="De vries R.P."/>
            <person name="Grigoriev I.V."/>
            <person name="Mortensen U.H."/>
            <person name="Andersen M.R."/>
            <person name="Baker S.E."/>
        </authorList>
    </citation>
    <scope>NUCLEOTIDE SEQUENCE [LARGE SCALE GENOMIC DNA]</scope>
    <source>
        <strain evidence="2 3">CBS 101889</strain>
    </source>
</reference>
<dbReference type="EMBL" id="KZ824278">
    <property type="protein sequence ID" value="RAL13670.1"/>
    <property type="molecule type" value="Genomic_DNA"/>
</dbReference>
<feature type="region of interest" description="Disordered" evidence="1">
    <location>
        <begin position="295"/>
        <end position="385"/>
    </location>
</feature>
<feature type="compositionally biased region" description="Low complexity" evidence="1">
    <location>
        <begin position="295"/>
        <end position="306"/>
    </location>
</feature>
<evidence type="ECO:0000256" key="1">
    <source>
        <dbReference type="SAM" id="MobiDB-lite"/>
    </source>
</evidence>
<sequence length="586" mass="66206">MLSILTRKRHLLPNLKPQTKRNRETSHQQNNAKENLPAPNNKANEGFHFTTQLRIHHQAPALAISKNPPTNRVAEHPDKENLSYENGRFLLCDHNRERDEMHKGMSALLEDDPEPIGRAYGSPCSGFSSSCSSYYYCPYPPDSLSTTWQSIPTPSDKIWLSDDTNDDKMRASRSTSSLATKARGYHPPQQTPHHHHHHHQQQKQQRQHQQQHLSPQGRSTQDNGTQDRDRRPNIRKARSGSFLLPPSSSNSSSSSPVRRASYHSIPSTSRLLQGTVSSRSKMVGAAAAAAVAATQARAQAQSQRRTQSPKRTGMRDPSPPKRVRWTGKFENLRAQTTRQQKSSRMKKEGPPILRTPELEREGESRSRGAERVSPPPPSPTPPLPKIRITRIQDSHDDGYDDFGSSRDVAAMTKTAPPTTATTTTPAPFQPRQQQPTRSHPQRKILLRTQEEKMAPVPSPRSFTHTRIASLPSIVKALNRPKLIARPASFTQVWEPKNHAYWLGRFVTLTNAFHYEDSFQQPDAATGFGMLSSYSRPLGDSEGDLPNYRIKRAFMVLENVCVTDKASDSLRRFREEYVARHGDRWMD</sequence>
<dbReference type="VEuPathDB" id="FungiDB:BO97DRAFT_449743"/>
<feature type="region of interest" description="Disordered" evidence="1">
    <location>
        <begin position="415"/>
        <end position="440"/>
    </location>
</feature>
<keyword evidence="3" id="KW-1185">Reference proteome</keyword>
<dbReference type="AlphaFoldDB" id="A0A395I0S4"/>
<feature type="compositionally biased region" description="Basic residues" evidence="1">
    <location>
        <begin position="1"/>
        <end position="11"/>
    </location>
</feature>
<name>A0A395I0S4_ASPHC</name>